<evidence type="ECO:0000313" key="1">
    <source>
        <dbReference type="EMBL" id="EAQ98092.2"/>
    </source>
</evidence>
<dbReference type="Gene3D" id="1.10.260.80">
    <property type="match status" value="1"/>
</dbReference>
<dbReference type="InterPro" id="IPR036412">
    <property type="entry name" value="HAD-like_sf"/>
</dbReference>
<dbReference type="STRING" id="314285.KT71_02557"/>
<dbReference type="OrthoDB" id="5623813at2"/>
<name>A4A723_9GAMM</name>
<organism evidence="1 2">
    <name type="scientific">Congregibacter litoralis KT71</name>
    <dbReference type="NCBI Taxonomy" id="314285"/>
    <lineage>
        <taxon>Bacteria</taxon>
        <taxon>Pseudomonadati</taxon>
        <taxon>Pseudomonadota</taxon>
        <taxon>Gammaproteobacteria</taxon>
        <taxon>Cellvibrionales</taxon>
        <taxon>Halieaceae</taxon>
        <taxon>Congregibacter</taxon>
    </lineage>
</organism>
<dbReference type="eggNOG" id="COG0546">
    <property type="taxonomic scope" value="Bacteria"/>
</dbReference>
<comment type="caution">
    <text evidence="1">The sequence shown here is derived from an EMBL/GenBank/DDBJ whole genome shotgun (WGS) entry which is preliminary data.</text>
</comment>
<dbReference type="Pfam" id="PF00702">
    <property type="entry name" value="Hydrolase"/>
    <property type="match status" value="1"/>
</dbReference>
<dbReference type="SFLD" id="SFLDS00003">
    <property type="entry name" value="Haloacid_Dehalogenase"/>
    <property type="match status" value="1"/>
</dbReference>
<reference evidence="1 2" key="2">
    <citation type="journal article" date="2009" name="PLoS ONE">
        <title>The photosynthetic apparatus and its regulation in the aerobic gammaproteobacterium Congregibacter litoralis gen. nov., sp. nov.</title>
        <authorList>
            <person name="Spring S."/>
            <person name="Lunsdorf H."/>
            <person name="Fuchs B.M."/>
            <person name="Tindall B.J."/>
        </authorList>
    </citation>
    <scope>NUCLEOTIDE SEQUENCE [LARGE SCALE GENOMIC DNA]</scope>
    <source>
        <strain evidence="1">KT71</strain>
    </source>
</reference>
<dbReference type="PANTHER" id="PTHR43885:SF1">
    <property type="entry name" value="SUPERFAMILY HYDROLASE, PUTATIVE (AFU_ORTHOLOGUE AFUA_4G13290)-RELATED"/>
    <property type="match status" value="1"/>
</dbReference>
<gene>
    <name evidence="1" type="ORF">KT71_02557</name>
</gene>
<dbReference type="AlphaFoldDB" id="A4A723"/>
<accession>A4A723</accession>
<dbReference type="InterPro" id="IPR006439">
    <property type="entry name" value="HAD-SF_hydro_IA"/>
</dbReference>
<dbReference type="InterPro" id="IPR023214">
    <property type="entry name" value="HAD_sf"/>
</dbReference>
<protein>
    <submittedName>
        <fullName evidence="1">Haloacid dehalogenase superfamily, subfamily IA</fullName>
    </submittedName>
</protein>
<dbReference type="SFLD" id="SFLDG01129">
    <property type="entry name" value="C1.5:_HAD__Beta-PGM__Phosphata"/>
    <property type="match status" value="1"/>
</dbReference>
<sequence>MEVSATPCARTRQAYGSLHLNPRLKALIFDLDGTLVDSRLDFAAMRHELRAPAGIGLLEYVETLATEEAQQSAMDVIHKHEVAGAMAATWTATAEEAIHSLHAQGTPIAIVTRNNRHAATLTMERLNMPPIPLKAREDAAPKPDPEALLAIAGEWRIHPKHCAYIGDFRYDIEAAERAGMLPVLYHPMGERPPVFDGAPGALRTLSDFRELTGWCTGQSDQRGES</sequence>
<keyword evidence="2" id="KW-1185">Reference proteome</keyword>
<evidence type="ECO:0000313" key="2">
    <source>
        <dbReference type="Proteomes" id="UP000019205"/>
    </source>
</evidence>
<dbReference type="Gene3D" id="3.40.50.1000">
    <property type="entry name" value="HAD superfamily/HAD-like"/>
    <property type="match status" value="1"/>
</dbReference>
<dbReference type="CDD" id="cd01427">
    <property type="entry name" value="HAD_like"/>
    <property type="match status" value="1"/>
</dbReference>
<dbReference type="EMBL" id="AAOA02000002">
    <property type="protein sequence ID" value="EAQ98092.2"/>
    <property type="molecule type" value="Genomic_DNA"/>
</dbReference>
<reference evidence="1 2" key="1">
    <citation type="journal article" date="2007" name="Proc. Natl. Acad. Sci. U.S.A.">
        <title>Characterization of a marine gammaproteobacterium capable of aerobic anoxygenic photosynthesis.</title>
        <authorList>
            <person name="Fuchs B.M."/>
            <person name="Spring S."/>
            <person name="Teeling H."/>
            <person name="Quast C."/>
            <person name="Wulf J."/>
            <person name="Schattenhofer M."/>
            <person name="Yan S."/>
            <person name="Ferriera S."/>
            <person name="Johnson J."/>
            <person name="Glockner F.O."/>
            <person name="Amann R."/>
        </authorList>
    </citation>
    <scope>NUCLEOTIDE SEQUENCE [LARGE SCALE GENOMIC DNA]</scope>
    <source>
        <strain evidence="1">KT71</strain>
    </source>
</reference>
<proteinExistence type="predicted"/>
<dbReference type="PANTHER" id="PTHR43885">
    <property type="entry name" value="HALOACID DEHALOGENASE-LIKE HYDROLASE"/>
    <property type="match status" value="1"/>
</dbReference>
<dbReference type="NCBIfam" id="TIGR01509">
    <property type="entry name" value="HAD-SF-IA-v3"/>
    <property type="match status" value="1"/>
</dbReference>
<dbReference type="SUPFAM" id="SSF56784">
    <property type="entry name" value="HAD-like"/>
    <property type="match status" value="1"/>
</dbReference>
<dbReference type="NCBIfam" id="TIGR01549">
    <property type="entry name" value="HAD-SF-IA-v1"/>
    <property type="match status" value="1"/>
</dbReference>
<dbReference type="Proteomes" id="UP000019205">
    <property type="component" value="Chromosome"/>
</dbReference>
<dbReference type="HOGENOM" id="CLU_045011_11_3_6"/>